<evidence type="ECO:0000313" key="8">
    <source>
        <dbReference type="Proteomes" id="UP000479226"/>
    </source>
</evidence>
<dbReference type="EC" id="3.2.1.52" evidence="3"/>
<accession>A0ABX0DA10</accession>
<dbReference type="SUPFAM" id="SSF51445">
    <property type="entry name" value="(Trans)glycosidases"/>
    <property type="match status" value="1"/>
</dbReference>
<evidence type="ECO:0000256" key="2">
    <source>
        <dbReference type="ARBA" id="ARBA00005336"/>
    </source>
</evidence>
<dbReference type="Gene3D" id="3.20.20.300">
    <property type="entry name" value="Glycoside hydrolase, family 3, N-terminal domain"/>
    <property type="match status" value="1"/>
</dbReference>
<protein>
    <recommendedName>
        <fullName evidence="3">beta-N-acetylhexosaminidase</fullName>
        <ecNumber evidence="3">3.2.1.52</ecNumber>
    </recommendedName>
</protein>
<dbReference type="GO" id="GO:0016787">
    <property type="term" value="F:hydrolase activity"/>
    <property type="evidence" value="ECO:0007669"/>
    <property type="project" value="UniProtKB-KW"/>
</dbReference>
<dbReference type="EMBL" id="JAAKZI010000014">
    <property type="protein sequence ID" value="NGN83744.1"/>
    <property type="molecule type" value="Genomic_DNA"/>
</dbReference>
<evidence type="ECO:0000256" key="5">
    <source>
        <dbReference type="ARBA" id="ARBA00023295"/>
    </source>
</evidence>
<feature type="domain" description="Glycoside hydrolase family 3 N-terminal" evidence="6">
    <location>
        <begin position="3"/>
        <end position="330"/>
    </location>
</feature>
<dbReference type="Pfam" id="PF00933">
    <property type="entry name" value="Glyco_hydro_3"/>
    <property type="match status" value="1"/>
</dbReference>
<evidence type="ECO:0000256" key="3">
    <source>
        <dbReference type="ARBA" id="ARBA00012663"/>
    </source>
</evidence>
<dbReference type="InterPro" id="IPR017853">
    <property type="entry name" value="GH"/>
</dbReference>
<evidence type="ECO:0000259" key="6">
    <source>
        <dbReference type="Pfam" id="PF00933"/>
    </source>
</evidence>
<dbReference type="PANTHER" id="PTHR30480">
    <property type="entry name" value="BETA-HEXOSAMINIDASE-RELATED"/>
    <property type="match status" value="1"/>
</dbReference>
<evidence type="ECO:0000313" key="7">
    <source>
        <dbReference type="EMBL" id="NGN83744.1"/>
    </source>
</evidence>
<sequence>MGQRVGQLFMVAANATGASQATMNVLSWDHVGNVYLAGRSYAGISATAAVVHRMTGTVSAATTDNEYMLVATDQEGGYVQVLNGPGFSRIPTALSQGTLFASTLAADARNWGNQLRWAGVKVDLAPVLDTVTQAFAPYNAPIGYFQREYGYTPQAVSAKGNAFLAGIRAGYVMPTAKHFPGLGRVTGNTDVTGNVHDTQTTINDPDLLPFRTAIAGGVRYIMVSSAYYDRIDARPGKIAPFSTIVMRTMLRSQLGFTGVIVSDDLCNAAQLSPWSWGVRANNFFNAGGTMLLCANPNAIPYMYGAVLALARANPAFAAEINAAALKVLTVKAGG</sequence>
<dbReference type="Proteomes" id="UP000479226">
    <property type="component" value="Unassembled WGS sequence"/>
</dbReference>
<dbReference type="InterPro" id="IPR001764">
    <property type="entry name" value="Glyco_hydro_3_N"/>
</dbReference>
<proteinExistence type="inferred from homology"/>
<dbReference type="PANTHER" id="PTHR30480:SF13">
    <property type="entry name" value="BETA-HEXOSAMINIDASE"/>
    <property type="match status" value="1"/>
</dbReference>
<evidence type="ECO:0000256" key="4">
    <source>
        <dbReference type="ARBA" id="ARBA00022801"/>
    </source>
</evidence>
<dbReference type="InterPro" id="IPR050226">
    <property type="entry name" value="NagZ_Beta-hexosaminidase"/>
</dbReference>
<organism evidence="7 8">
    <name type="scientific">Arthrobacter silviterrae</name>
    <dbReference type="NCBI Taxonomy" id="2026658"/>
    <lineage>
        <taxon>Bacteria</taxon>
        <taxon>Bacillati</taxon>
        <taxon>Actinomycetota</taxon>
        <taxon>Actinomycetes</taxon>
        <taxon>Micrococcales</taxon>
        <taxon>Micrococcaceae</taxon>
        <taxon>Arthrobacter</taxon>
    </lineage>
</organism>
<evidence type="ECO:0000256" key="1">
    <source>
        <dbReference type="ARBA" id="ARBA00001231"/>
    </source>
</evidence>
<reference evidence="7 8" key="1">
    <citation type="submission" date="2020-02" db="EMBL/GenBank/DDBJ databases">
        <title>Genome sequence of the type strain DSM 27180 of Arthrobacter silviterrae.</title>
        <authorList>
            <person name="Gao J."/>
            <person name="Sun J."/>
        </authorList>
    </citation>
    <scope>NUCLEOTIDE SEQUENCE [LARGE SCALE GENOMIC DNA]</scope>
    <source>
        <strain evidence="7 8">DSM 27180</strain>
    </source>
</reference>
<name>A0ABX0DA10_9MICC</name>
<comment type="caution">
    <text evidence="7">The sequence shown here is derived from an EMBL/GenBank/DDBJ whole genome shotgun (WGS) entry which is preliminary data.</text>
</comment>
<comment type="similarity">
    <text evidence="2">Belongs to the glycosyl hydrolase 3 family.</text>
</comment>
<keyword evidence="4 7" id="KW-0378">Hydrolase</keyword>
<comment type="catalytic activity">
    <reaction evidence="1">
        <text>Hydrolysis of terminal non-reducing N-acetyl-D-hexosamine residues in N-acetyl-beta-D-hexosaminides.</text>
        <dbReference type="EC" id="3.2.1.52"/>
    </reaction>
</comment>
<keyword evidence="8" id="KW-1185">Reference proteome</keyword>
<gene>
    <name evidence="7" type="ORF">G6N77_09785</name>
</gene>
<keyword evidence="5" id="KW-0326">Glycosidase</keyword>
<dbReference type="InterPro" id="IPR036962">
    <property type="entry name" value="Glyco_hydro_3_N_sf"/>
</dbReference>